<keyword evidence="1" id="KW-1133">Transmembrane helix</keyword>
<sequence>MKQTKILRIKKRTRIITPIRRGIDTAARRKSQRTIVISVVSLVTIYIIYLFFSPYLFNSPSHDYARTTVLISQDQLKALHVGVHKIITGSGMGSGVLFKYKGNLFCMTASHVDFKKTDRFGILYKSKIFKMKPVKRYESYDIVLLHLLSNRNVPYTDTFEIGAPPAEKEIFTYYMGYGRDIVLVEKRGQVSIPNARTSLTTEDELIITAEVKFSRGDSGGPVFAVDIREDDLKCIGLIVGMHAEVNNIGVVSLLPPTLKRDMRIFLLLHPIRRLL</sequence>
<protein>
    <recommendedName>
        <fullName evidence="4">Serine protease</fullName>
    </recommendedName>
</protein>
<dbReference type="SUPFAM" id="SSF50494">
    <property type="entry name" value="Trypsin-like serine proteases"/>
    <property type="match status" value="1"/>
</dbReference>
<dbReference type="EMBL" id="JAFGIX010000059">
    <property type="protein sequence ID" value="MBN1573919.1"/>
    <property type="molecule type" value="Genomic_DNA"/>
</dbReference>
<evidence type="ECO:0008006" key="4">
    <source>
        <dbReference type="Google" id="ProtNLM"/>
    </source>
</evidence>
<reference evidence="2" key="1">
    <citation type="journal article" date="2021" name="Environ. Microbiol.">
        <title>Genomic characterization of three novel Desulfobacterota classes expand the metabolic and phylogenetic diversity of the phylum.</title>
        <authorList>
            <person name="Murphy C.L."/>
            <person name="Biggerstaff J."/>
            <person name="Eichhorn A."/>
            <person name="Ewing E."/>
            <person name="Shahan R."/>
            <person name="Soriano D."/>
            <person name="Stewart S."/>
            <person name="VanMol K."/>
            <person name="Walker R."/>
            <person name="Walters P."/>
            <person name="Elshahed M.S."/>
            <person name="Youssef N.H."/>
        </authorList>
    </citation>
    <scope>NUCLEOTIDE SEQUENCE</scope>
    <source>
        <strain evidence="2">Zod_Metabat.24</strain>
    </source>
</reference>
<accession>A0A9D8PP31</accession>
<feature type="transmembrane region" description="Helical" evidence="1">
    <location>
        <begin position="35"/>
        <end position="57"/>
    </location>
</feature>
<evidence type="ECO:0000256" key="1">
    <source>
        <dbReference type="SAM" id="Phobius"/>
    </source>
</evidence>
<keyword evidence="1" id="KW-0472">Membrane</keyword>
<comment type="caution">
    <text evidence="2">The sequence shown here is derived from an EMBL/GenBank/DDBJ whole genome shotgun (WGS) entry which is preliminary data.</text>
</comment>
<proteinExistence type="predicted"/>
<dbReference type="Gene3D" id="2.40.10.120">
    <property type="match status" value="1"/>
</dbReference>
<dbReference type="Proteomes" id="UP000809273">
    <property type="component" value="Unassembled WGS sequence"/>
</dbReference>
<evidence type="ECO:0000313" key="3">
    <source>
        <dbReference type="Proteomes" id="UP000809273"/>
    </source>
</evidence>
<keyword evidence="1" id="KW-0812">Transmembrane</keyword>
<evidence type="ECO:0000313" key="2">
    <source>
        <dbReference type="EMBL" id="MBN1573919.1"/>
    </source>
</evidence>
<dbReference type="AlphaFoldDB" id="A0A9D8PP31"/>
<name>A0A9D8PP31_9DELT</name>
<organism evidence="2 3">
    <name type="scientific">Candidatus Zymogenus saltonus</name>
    <dbReference type="NCBI Taxonomy" id="2844893"/>
    <lineage>
        <taxon>Bacteria</taxon>
        <taxon>Deltaproteobacteria</taxon>
        <taxon>Candidatus Zymogenia</taxon>
        <taxon>Candidatus Zymogeniales</taxon>
        <taxon>Candidatus Zymogenaceae</taxon>
        <taxon>Candidatus Zymogenus</taxon>
    </lineage>
</organism>
<reference evidence="2" key="2">
    <citation type="submission" date="2021-01" db="EMBL/GenBank/DDBJ databases">
        <authorList>
            <person name="Hahn C.R."/>
            <person name="Youssef N.H."/>
            <person name="Elshahed M."/>
        </authorList>
    </citation>
    <scope>NUCLEOTIDE SEQUENCE</scope>
    <source>
        <strain evidence="2">Zod_Metabat.24</strain>
    </source>
</reference>
<dbReference type="InterPro" id="IPR009003">
    <property type="entry name" value="Peptidase_S1_PA"/>
</dbReference>
<gene>
    <name evidence="2" type="ORF">JW984_12045</name>
</gene>